<dbReference type="SUPFAM" id="SSF54001">
    <property type="entry name" value="Cysteine proteinases"/>
    <property type="match status" value="1"/>
</dbReference>
<evidence type="ECO:0000313" key="2">
    <source>
        <dbReference type="Proteomes" id="UP001172054"/>
    </source>
</evidence>
<accession>A0ABT8MRY5</accession>
<proteinExistence type="predicted"/>
<protein>
    <submittedName>
        <fullName evidence="1">Uncharacterized protein</fullName>
    </submittedName>
</protein>
<name>A0ABT8MRY5_9BACL</name>
<gene>
    <name evidence="1" type="ORF">QWY15_09885</name>
</gene>
<dbReference type="Proteomes" id="UP001172054">
    <property type="component" value="Unassembled WGS sequence"/>
</dbReference>
<comment type="caution">
    <text evidence="1">The sequence shown here is derived from an EMBL/GenBank/DDBJ whole genome shotgun (WGS) entry which is preliminary data.</text>
</comment>
<sequence>MEVYMVFTDTKTPLSKMIKLYTRHPYSHVSLSFNRELNEVYSFGRKSANKAFSGGFVKEDLHGALFQRAHCAIFKCQVSEEGYAAMRVFIHKMEQRHEQYKYNLAGLFAIALQKAFEREKAFFCSQFVSEVLQYGGIQVSTKPSSLTMPSDLFDAEQFDLLYRGAMEDYSFFEKVHLSLQEEKCLAEVL</sequence>
<dbReference type="RefSeq" id="WP_301726257.1">
    <property type="nucleotide sequence ID" value="NZ_JAUJWW010000004.1"/>
</dbReference>
<reference evidence="1 2" key="1">
    <citation type="submission" date="2023-06" db="EMBL/GenBank/DDBJ databases">
        <title>Novel species in genus Planococcus.</title>
        <authorList>
            <person name="Ning S."/>
        </authorList>
    </citation>
    <scope>NUCLEOTIDE SEQUENCE [LARGE SCALE GENOMIC DNA]</scope>
    <source>
        <strain evidence="1 2">N064</strain>
    </source>
</reference>
<evidence type="ECO:0000313" key="1">
    <source>
        <dbReference type="EMBL" id="MDN7227604.1"/>
    </source>
</evidence>
<dbReference type="EMBL" id="JAUJWW010000004">
    <property type="protein sequence ID" value="MDN7227604.1"/>
    <property type="molecule type" value="Genomic_DNA"/>
</dbReference>
<organism evidence="1 2">
    <name type="scientific">Planococcus liqunii</name>
    <dbReference type="NCBI Taxonomy" id="3058394"/>
    <lineage>
        <taxon>Bacteria</taxon>
        <taxon>Bacillati</taxon>
        <taxon>Bacillota</taxon>
        <taxon>Bacilli</taxon>
        <taxon>Bacillales</taxon>
        <taxon>Caryophanaceae</taxon>
        <taxon>Planococcus</taxon>
    </lineage>
</organism>
<keyword evidence="2" id="KW-1185">Reference proteome</keyword>
<dbReference type="InterPro" id="IPR038765">
    <property type="entry name" value="Papain-like_cys_pep_sf"/>
</dbReference>
<dbReference type="Gene3D" id="3.90.1720.10">
    <property type="entry name" value="endopeptidase domain like (from Nostoc punctiforme)"/>
    <property type="match status" value="1"/>
</dbReference>